<reference evidence="1" key="1">
    <citation type="submission" date="2022-11" db="EMBL/GenBank/DDBJ databases">
        <authorList>
            <person name="Petersen C."/>
        </authorList>
    </citation>
    <scope>NUCLEOTIDE SEQUENCE</scope>
    <source>
        <strain evidence="1">IBT 19713</strain>
    </source>
</reference>
<dbReference type="EMBL" id="JAPQKS010000005">
    <property type="protein sequence ID" value="KAJ5226455.1"/>
    <property type="molecule type" value="Genomic_DNA"/>
</dbReference>
<comment type="caution">
    <text evidence="1">The sequence shown here is derived from an EMBL/GenBank/DDBJ whole genome shotgun (WGS) entry which is preliminary data.</text>
</comment>
<dbReference type="GeneID" id="83204279"/>
<dbReference type="AlphaFoldDB" id="A0A9W9NUJ9"/>
<organism evidence="1 2">
    <name type="scientific">Penicillium chermesinum</name>
    <dbReference type="NCBI Taxonomy" id="63820"/>
    <lineage>
        <taxon>Eukaryota</taxon>
        <taxon>Fungi</taxon>
        <taxon>Dikarya</taxon>
        <taxon>Ascomycota</taxon>
        <taxon>Pezizomycotina</taxon>
        <taxon>Eurotiomycetes</taxon>
        <taxon>Eurotiomycetidae</taxon>
        <taxon>Eurotiales</taxon>
        <taxon>Aspergillaceae</taxon>
        <taxon>Penicillium</taxon>
    </lineage>
</organism>
<accession>A0A9W9NUJ9</accession>
<dbReference type="Proteomes" id="UP001150941">
    <property type="component" value="Unassembled WGS sequence"/>
</dbReference>
<protein>
    <submittedName>
        <fullName evidence="1">Uncharacterized protein</fullName>
    </submittedName>
</protein>
<proteinExistence type="predicted"/>
<gene>
    <name evidence="1" type="ORF">N7468_007680</name>
</gene>
<sequence>MVNLWDSANVARQGERFDTTAAREWGYVIIQRHDWRLEGKISSQAHEHKCYSSTCLVETTLGHMAQR</sequence>
<evidence type="ECO:0000313" key="1">
    <source>
        <dbReference type="EMBL" id="KAJ5226455.1"/>
    </source>
</evidence>
<keyword evidence="2" id="KW-1185">Reference proteome</keyword>
<dbReference type="RefSeq" id="XP_058329866.1">
    <property type="nucleotide sequence ID" value="XM_058476976.1"/>
</dbReference>
<evidence type="ECO:0000313" key="2">
    <source>
        <dbReference type="Proteomes" id="UP001150941"/>
    </source>
</evidence>
<name>A0A9W9NUJ9_9EURO</name>
<reference evidence="1" key="2">
    <citation type="journal article" date="2023" name="IMA Fungus">
        <title>Comparative genomic study of the Penicillium genus elucidates a diverse pangenome and 15 lateral gene transfer events.</title>
        <authorList>
            <person name="Petersen C."/>
            <person name="Sorensen T."/>
            <person name="Nielsen M.R."/>
            <person name="Sondergaard T.E."/>
            <person name="Sorensen J.L."/>
            <person name="Fitzpatrick D.A."/>
            <person name="Frisvad J.C."/>
            <person name="Nielsen K.L."/>
        </authorList>
    </citation>
    <scope>NUCLEOTIDE SEQUENCE</scope>
    <source>
        <strain evidence="1">IBT 19713</strain>
    </source>
</reference>